<reference evidence="2 3" key="1">
    <citation type="submission" date="2018-09" db="EMBL/GenBank/DDBJ databases">
        <title>Genome sequencing of strain 1JSPR-7.</title>
        <authorList>
            <person name="Heo J."/>
            <person name="Kim S.-J."/>
            <person name="Kwon S.-W."/>
        </authorList>
    </citation>
    <scope>NUCLEOTIDE SEQUENCE [LARGE SCALE GENOMIC DNA]</scope>
    <source>
        <strain evidence="2 3">1JSPR-7</strain>
    </source>
</reference>
<dbReference type="AlphaFoldDB" id="A0A387BCS8"/>
<dbReference type="OrthoDB" id="2243928at2"/>
<dbReference type="RefSeq" id="WP_120773054.1">
    <property type="nucleotide sequence ID" value="NZ_CP032627.1"/>
</dbReference>
<keyword evidence="1" id="KW-0175">Coiled coil</keyword>
<dbReference type="KEGG" id="lact:D7I46_11850"/>
<dbReference type="Pfam" id="PF07852">
    <property type="entry name" value="DUF1642"/>
    <property type="match status" value="1"/>
</dbReference>
<gene>
    <name evidence="2" type="ORF">D7I46_11850</name>
</gene>
<evidence type="ECO:0000256" key="1">
    <source>
        <dbReference type="SAM" id="Coils"/>
    </source>
</evidence>
<organism evidence="2 3">
    <name type="scientific">Lactococcus allomyrinae</name>
    <dbReference type="NCBI Taxonomy" id="2419773"/>
    <lineage>
        <taxon>Bacteria</taxon>
        <taxon>Bacillati</taxon>
        <taxon>Bacillota</taxon>
        <taxon>Bacilli</taxon>
        <taxon>Lactobacillales</taxon>
        <taxon>Streptococcaceae</taxon>
        <taxon>Lactococcus</taxon>
    </lineage>
</organism>
<protein>
    <submittedName>
        <fullName evidence="2">DUF1642 domain-containing protein</fullName>
    </submittedName>
</protein>
<feature type="coiled-coil region" evidence="1">
    <location>
        <begin position="37"/>
        <end position="85"/>
    </location>
</feature>
<accession>A0A387BCS8</accession>
<evidence type="ECO:0000313" key="3">
    <source>
        <dbReference type="Proteomes" id="UP000269374"/>
    </source>
</evidence>
<sequence>MTNAFEEIYAPATEPVTIANNANQALYKNHRQWREYAQALKEQNDELKAIALAHEEVYQELLDKNEQLIDDRLKMLKEIEVLRSQFKQQALPIVPQFAADWIEYHKANVEDEGVYDAMSRVWRRSDSVWNKKHVPEQMEDWLGENENENEFCLAYVLGYTVEEPKALVSPCPICGYEGVESNFCSICGHKNEYVEVE</sequence>
<keyword evidence="3" id="KW-1185">Reference proteome</keyword>
<name>A0A387BCS8_9LACT</name>
<evidence type="ECO:0000313" key="2">
    <source>
        <dbReference type="EMBL" id="AYG01685.1"/>
    </source>
</evidence>
<dbReference type="InterPro" id="IPR012865">
    <property type="entry name" value="DUF1642"/>
</dbReference>
<dbReference type="Proteomes" id="UP000269374">
    <property type="component" value="Chromosome"/>
</dbReference>
<dbReference type="EMBL" id="CP032627">
    <property type="protein sequence ID" value="AYG01685.1"/>
    <property type="molecule type" value="Genomic_DNA"/>
</dbReference>
<proteinExistence type="predicted"/>